<dbReference type="RefSeq" id="WP_408053387.1">
    <property type="nucleotide sequence ID" value="NZ_AP035884.1"/>
</dbReference>
<dbReference type="EMBL" id="AP035884">
    <property type="protein sequence ID" value="BFP51179.1"/>
    <property type="molecule type" value="Genomic_DNA"/>
</dbReference>
<name>A0AB33KBT6_9ACTN</name>
<sequence length="313" mass="32473">MSAAPTESVATADVTAAGHDAAPGGVEQIVLGHGRHRLGAWRAEPATGAPRSVLVAVHGRAMSPGYFAGPVAPHTSLLALATSLGHTVLAVERPGYGLSRAALPHGLPLAEQALLLRRSLADYAELHPVGAGLFLLGHSDGGKTALHLAGEPWAGATPADRLLGLDLNGCGWHYAPAAAHFPDTLAGGAGELNWGPLRLYPGGTFRASRALLREVPAAEEAETGRWPARFPAAAARVRCPVRLTFGAYEGWWRLDRDELAAVAASFTGTRRPAVERLPEAGHNLSLGLAAPLYHARALAFLEECLAASSGGRG</sequence>
<protein>
    <submittedName>
        <fullName evidence="1">Alpha/beta hydrolase</fullName>
    </submittedName>
</protein>
<dbReference type="AlphaFoldDB" id="A0AB33KBT6"/>
<accession>A0AB33KBT6</accession>
<dbReference type="SUPFAM" id="SSF53474">
    <property type="entry name" value="alpha/beta-Hydrolases"/>
    <property type="match status" value="1"/>
</dbReference>
<dbReference type="InterPro" id="IPR029058">
    <property type="entry name" value="AB_hydrolase_fold"/>
</dbReference>
<keyword evidence="1" id="KW-0378">Hydrolase</keyword>
<reference evidence="1" key="1">
    <citation type="submission" date="2024-07" db="EMBL/GenBank/DDBJ databases">
        <title>Complete genome sequences of cellulolytic bacteria, Kitasatospora sp. CMC57 and Streptomyces sp. CMC78, isolated from Japanese agricultural soil.</title>
        <authorList>
            <person name="Hashimoto T."/>
            <person name="Ito M."/>
            <person name="Iwamoto M."/>
            <person name="Fukahori D."/>
            <person name="Shoda T."/>
            <person name="Sakoda M."/>
            <person name="Morohoshi T."/>
            <person name="Mitsuboshi M."/>
            <person name="Nishizawa T."/>
        </authorList>
    </citation>
    <scope>NUCLEOTIDE SEQUENCE</scope>
    <source>
        <strain evidence="1">CMC78</strain>
    </source>
</reference>
<dbReference type="Gene3D" id="3.40.50.1820">
    <property type="entry name" value="alpha/beta hydrolase"/>
    <property type="match status" value="1"/>
</dbReference>
<gene>
    <name evidence="1" type="ORF">SCMC78_09860</name>
</gene>
<proteinExistence type="predicted"/>
<evidence type="ECO:0000313" key="1">
    <source>
        <dbReference type="EMBL" id="BFP51179.1"/>
    </source>
</evidence>
<organism evidence="1">
    <name type="scientific">Streptomyces sp. CMC78</name>
    <dbReference type="NCBI Taxonomy" id="3231512"/>
    <lineage>
        <taxon>Bacteria</taxon>
        <taxon>Bacillati</taxon>
        <taxon>Actinomycetota</taxon>
        <taxon>Actinomycetes</taxon>
        <taxon>Kitasatosporales</taxon>
        <taxon>Streptomycetaceae</taxon>
        <taxon>Streptomyces</taxon>
    </lineage>
</organism>
<dbReference type="GO" id="GO:0016787">
    <property type="term" value="F:hydrolase activity"/>
    <property type="evidence" value="ECO:0007669"/>
    <property type="project" value="UniProtKB-KW"/>
</dbReference>
<dbReference type="KEGG" id="stcm:SCMC78_09860"/>